<name>A0A9P7GUY4_9AGAR</name>
<keyword evidence="8 12" id="KW-0482">Metalloprotease</keyword>
<evidence type="ECO:0000256" key="2">
    <source>
        <dbReference type="ARBA" id="ARBA00006006"/>
    </source>
</evidence>
<keyword evidence="3 12" id="KW-0964">Secreted</keyword>
<protein>
    <recommendedName>
        <fullName evidence="12">Extracellular metalloproteinase</fullName>
        <ecNumber evidence="12">3.4.24.-</ecNumber>
    </recommendedName>
    <alternativeName>
        <fullName evidence="12">Fungalysin</fullName>
    </alternativeName>
</protein>
<dbReference type="AlphaFoldDB" id="A0A9P7GUY4"/>
<comment type="caution">
    <text evidence="13">The sequence shown here is derived from an EMBL/GenBank/DDBJ whole genome shotgun (WGS) entry which is preliminary data.</text>
</comment>
<organism evidence="13 14">
    <name type="scientific">Sphagnurus paluster</name>
    <dbReference type="NCBI Taxonomy" id="117069"/>
    <lineage>
        <taxon>Eukaryota</taxon>
        <taxon>Fungi</taxon>
        <taxon>Dikarya</taxon>
        <taxon>Basidiomycota</taxon>
        <taxon>Agaricomycotina</taxon>
        <taxon>Agaricomycetes</taxon>
        <taxon>Agaricomycetidae</taxon>
        <taxon>Agaricales</taxon>
        <taxon>Tricholomatineae</taxon>
        <taxon>Lyophyllaceae</taxon>
        <taxon>Sphagnurus</taxon>
    </lineage>
</organism>
<dbReference type="GO" id="GO:0004222">
    <property type="term" value="F:metalloendopeptidase activity"/>
    <property type="evidence" value="ECO:0007669"/>
    <property type="project" value="InterPro"/>
</dbReference>
<keyword evidence="14" id="KW-1185">Reference proteome</keyword>
<comment type="similarity">
    <text evidence="2 12">Belongs to the peptidase M36 family.</text>
</comment>
<reference evidence="13" key="2">
    <citation type="submission" date="2021-10" db="EMBL/GenBank/DDBJ databases">
        <title>Phylogenomics reveals ancestral predisposition of the termite-cultivated fungus Termitomyces towards a domesticated lifestyle.</title>
        <authorList>
            <person name="Auxier B."/>
            <person name="Grum-Grzhimaylo A."/>
            <person name="Cardenas M.E."/>
            <person name="Lodge J.D."/>
            <person name="Laessoe T."/>
            <person name="Pedersen O."/>
            <person name="Smith M.E."/>
            <person name="Kuyper T.W."/>
            <person name="Franco-Molano E.A."/>
            <person name="Baroni T.J."/>
            <person name="Aanen D.K."/>
        </authorList>
    </citation>
    <scope>NUCLEOTIDE SEQUENCE</scope>
    <source>
        <strain evidence="13">D49</strain>
    </source>
</reference>
<dbReference type="Pfam" id="PF02128">
    <property type="entry name" value="Peptidase_M36"/>
    <property type="match status" value="1"/>
</dbReference>
<dbReference type="PANTHER" id="PTHR33478">
    <property type="entry name" value="EXTRACELLULAR METALLOPROTEINASE MEP"/>
    <property type="match status" value="1"/>
</dbReference>
<dbReference type="OrthoDB" id="3227768at2759"/>
<keyword evidence="9 12" id="KW-0865">Zymogen</keyword>
<evidence type="ECO:0000256" key="12">
    <source>
        <dbReference type="RuleBase" id="RU364017"/>
    </source>
</evidence>
<dbReference type="Gene3D" id="1.10.390.10">
    <property type="entry name" value="Neutral Protease Domain 2"/>
    <property type="match status" value="1"/>
</dbReference>
<dbReference type="Proteomes" id="UP000717328">
    <property type="component" value="Unassembled WGS sequence"/>
</dbReference>
<keyword evidence="6 12" id="KW-0378">Hydrolase</keyword>
<evidence type="ECO:0000256" key="4">
    <source>
        <dbReference type="ARBA" id="ARBA00022670"/>
    </source>
</evidence>
<feature type="binding site" evidence="11">
    <location>
        <position position="28"/>
    </location>
    <ligand>
        <name>Zn(2+)</name>
        <dbReference type="ChEBI" id="CHEBI:29105"/>
        <note>catalytic</note>
    </ligand>
</feature>
<dbReference type="CDD" id="cd09596">
    <property type="entry name" value="M36"/>
    <property type="match status" value="1"/>
</dbReference>
<feature type="active site" evidence="10">
    <location>
        <position position="25"/>
    </location>
</feature>
<proteinExistence type="inferred from homology"/>
<comment type="subcellular location">
    <subcellularLocation>
        <location evidence="1 12">Secreted</location>
    </subcellularLocation>
</comment>
<evidence type="ECO:0000256" key="9">
    <source>
        <dbReference type="ARBA" id="ARBA00023145"/>
    </source>
</evidence>
<evidence type="ECO:0000256" key="10">
    <source>
        <dbReference type="PIRSR" id="PIRSR601842-1"/>
    </source>
</evidence>
<feature type="binding site" evidence="11">
    <location>
        <position position="53"/>
    </location>
    <ligand>
        <name>Zn(2+)</name>
        <dbReference type="ChEBI" id="CHEBI:29105"/>
        <note>catalytic</note>
    </ligand>
</feature>
<evidence type="ECO:0000256" key="7">
    <source>
        <dbReference type="ARBA" id="ARBA00022833"/>
    </source>
</evidence>
<dbReference type="PRINTS" id="PR00999">
    <property type="entry name" value="FUNGALYSIN"/>
</dbReference>
<evidence type="ECO:0000256" key="5">
    <source>
        <dbReference type="ARBA" id="ARBA00022723"/>
    </source>
</evidence>
<dbReference type="GO" id="GO:0008270">
    <property type="term" value="F:zinc ion binding"/>
    <property type="evidence" value="ECO:0007669"/>
    <property type="project" value="InterPro"/>
</dbReference>
<dbReference type="EC" id="3.4.24.-" evidence="12"/>
<dbReference type="GO" id="GO:0005615">
    <property type="term" value="C:extracellular space"/>
    <property type="evidence" value="ECO:0007669"/>
    <property type="project" value="InterPro"/>
</dbReference>
<dbReference type="SUPFAM" id="SSF55486">
    <property type="entry name" value="Metalloproteases ('zincins'), catalytic domain"/>
    <property type="match status" value="1"/>
</dbReference>
<evidence type="ECO:0000313" key="14">
    <source>
        <dbReference type="Proteomes" id="UP000717328"/>
    </source>
</evidence>
<feature type="binding site" evidence="11">
    <location>
        <position position="24"/>
    </location>
    <ligand>
        <name>Zn(2+)</name>
        <dbReference type="ChEBI" id="CHEBI:29105"/>
        <note>catalytic</note>
    </ligand>
</feature>
<evidence type="ECO:0000256" key="3">
    <source>
        <dbReference type="ARBA" id="ARBA00022525"/>
    </source>
</evidence>
<reference evidence="13" key="1">
    <citation type="submission" date="2021-02" db="EMBL/GenBank/DDBJ databases">
        <authorList>
            <person name="Nieuwenhuis M."/>
            <person name="Van De Peppel L.J.J."/>
        </authorList>
    </citation>
    <scope>NUCLEOTIDE SEQUENCE</scope>
    <source>
        <strain evidence="13">D49</strain>
    </source>
</reference>
<comment type="cofactor">
    <cofactor evidence="11">
        <name>Zn(2+)</name>
        <dbReference type="ChEBI" id="CHEBI:29105"/>
    </cofactor>
    <text evidence="11">Binds 1 zinc ion per subunit.</text>
</comment>
<keyword evidence="5 11" id="KW-0479">Metal-binding</keyword>
<dbReference type="InterPro" id="IPR027268">
    <property type="entry name" value="Peptidase_M4/M1_CTD_sf"/>
</dbReference>
<dbReference type="EMBL" id="JABCKI010000030">
    <property type="protein sequence ID" value="KAG5653860.1"/>
    <property type="molecule type" value="Genomic_DNA"/>
</dbReference>
<evidence type="ECO:0000256" key="11">
    <source>
        <dbReference type="PIRSR" id="PIRSR601842-2"/>
    </source>
</evidence>
<gene>
    <name evidence="13" type="ORF">H0H81_009939</name>
</gene>
<evidence type="ECO:0000256" key="6">
    <source>
        <dbReference type="ARBA" id="ARBA00022801"/>
    </source>
</evidence>
<dbReference type="GO" id="GO:0006508">
    <property type="term" value="P:proteolysis"/>
    <property type="evidence" value="ECO:0007669"/>
    <property type="project" value="UniProtKB-KW"/>
</dbReference>
<sequence length="218" mass="23471">MRMFLWTRTTPQRDGALENDIVVHEYTHGITNRMTGGGTGRCLQTTEAGGMGEGWSDAFASWTEKTSSAVDDFVMGQYVINSAAGIRTHPYSTSATVNPLRYSSVKALNEVHNIGEVWANMLHNVYASLVAARGWSATARTNPSGTEGNIVFLHLFIDALALQPCNPTFVTARDAWIQADVNRYGGVNKCTLWKAFASRGLGVGAAGFTDSSTVPTGC</sequence>
<dbReference type="InterPro" id="IPR001842">
    <property type="entry name" value="Peptidase_M36"/>
</dbReference>
<evidence type="ECO:0000256" key="1">
    <source>
        <dbReference type="ARBA" id="ARBA00004613"/>
    </source>
</evidence>
<evidence type="ECO:0000256" key="8">
    <source>
        <dbReference type="ARBA" id="ARBA00023049"/>
    </source>
</evidence>
<evidence type="ECO:0000313" key="13">
    <source>
        <dbReference type="EMBL" id="KAG5653860.1"/>
    </source>
</evidence>
<dbReference type="InterPro" id="IPR050371">
    <property type="entry name" value="Fungal_virulence_M36"/>
</dbReference>
<keyword evidence="7 11" id="KW-0862">Zinc</keyword>
<accession>A0A9P7GUY4</accession>
<keyword evidence="4 12" id="KW-0645">Protease</keyword>
<dbReference type="PANTHER" id="PTHR33478:SF1">
    <property type="entry name" value="EXTRACELLULAR METALLOPROTEINASE MEP"/>
    <property type="match status" value="1"/>
</dbReference>
<dbReference type="Gene3D" id="3.10.170.10">
    <property type="match status" value="1"/>
</dbReference>